<accession>A0A2K3NJ20</accession>
<reference evidence="2 3" key="2">
    <citation type="journal article" date="2017" name="Front. Plant Sci.">
        <title>Gene Classification and Mining of Molecular Markers Useful in Red Clover (Trifolium pratense) Breeding.</title>
        <authorList>
            <person name="Istvanek J."/>
            <person name="Dluhosova J."/>
            <person name="Dluhos P."/>
            <person name="Patkova L."/>
            <person name="Nedelnik J."/>
            <person name="Repkova J."/>
        </authorList>
    </citation>
    <scope>NUCLEOTIDE SEQUENCE [LARGE SCALE GENOMIC DNA]</scope>
    <source>
        <strain evidence="3">cv. Tatra</strain>
        <tissue evidence="2">Young leaves</tissue>
    </source>
</reference>
<gene>
    <name evidence="2" type="ORF">L195_g026344</name>
</gene>
<dbReference type="Proteomes" id="UP000236291">
    <property type="component" value="Unassembled WGS sequence"/>
</dbReference>
<feature type="region of interest" description="Disordered" evidence="1">
    <location>
        <begin position="46"/>
        <end position="66"/>
    </location>
</feature>
<reference evidence="2 3" key="1">
    <citation type="journal article" date="2014" name="Am. J. Bot.">
        <title>Genome assembly and annotation for red clover (Trifolium pratense; Fabaceae).</title>
        <authorList>
            <person name="Istvanek J."/>
            <person name="Jaros M."/>
            <person name="Krenek A."/>
            <person name="Repkova J."/>
        </authorList>
    </citation>
    <scope>NUCLEOTIDE SEQUENCE [LARGE SCALE GENOMIC DNA]</scope>
    <source>
        <strain evidence="3">cv. Tatra</strain>
        <tissue evidence="2">Young leaves</tissue>
    </source>
</reference>
<sequence>MIWSTPERETNEGMICHIEYLQSHSADVSRMHQIEAKLVALQVSSSASNGGSNSSVQSSTNKPFIK</sequence>
<evidence type="ECO:0000256" key="1">
    <source>
        <dbReference type="SAM" id="MobiDB-lite"/>
    </source>
</evidence>
<comment type="caution">
    <text evidence="2">The sequence shown here is derived from an EMBL/GenBank/DDBJ whole genome shotgun (WGS) entry which is preliminary data.</text>
</comment>
<evidence type="ECO:0000313" key="3">
    <source>
        <dbReference type="Proteomes" id="UP000236291"/>
    </source>
</evidence>
<dbReference type="EMBL" id="ASHM01022113">
    <property type="protein sequence ID" value="PNY03021.1"/>
    <property type="molecule type" value="Genomic_DNA"/>
</dbReference>
<protein>
    <submittedName>
        <fullName evidence="2">Uncharacterized protein</fullName>
    </submittedName>
</protein>
<evidence type="ECO:0000313" key="2">
    <source>
        <dbReference type="EMBL" id="PNY03021.1"/>
    </source>
</evidence>
<dbReference type="AlphaFoldDB" id="A0A2K3NJ20"/>
<organism evidence="2 3">
    <name type="scientific">Trifolium pratense</name>
    <name type="common">Red clover</name>
    <dbReference type="NCBI Taxonomy" id="57577"/>
    <lineage>
        <taxon>Eukaryota</taxon>
        <taxon>Viridiplantae</taxon>
        <taxon>Streptophyta</taxon>
        <taxon>Embryophyta</taxon>
        <taxon>Tracheophyta</taxon>
        <taxon>Spermatophyta</taxon>
        <taxon>Magnoliopsida</taxon>
        <taxon>eudicotyledons</taxon>
        <taxon>Gunneridae</taxon>
        <taxon>Pentapetalae</taxon>
        <taxon>rosids</taxon>
        <taxon>fabids</taxon>
        <taxon>Fabales</taxon>
        <taxon>Fabaceae</taxon>
        <taxon>Papilionoideae</taxon>
        <taxon>50 kb inversion clade</taxon>
        <taxon>NPAAA clade</taxon>
        <taxon>Hologalegina</taxon>
        <taxon>IRL clade</taxon>
        <taxon>Trifolieae</taxon>
        <taxon>Trifolium</taxon>
    </lineage>
</organism>
<name>A0A2K3NJ20_TRIPR</name>
<proteinExistence type="predicted"/>
<feature type="compositionally biased region" description="Low complexity" evidence="1">
    <location>
        <begin position="46"/>
        <end position="59"/>
    </location>
</feature>